<keyword evidence="2" id="KW-0479">Metal-binding</keyword>
<dbReference type="SUPFAM" id="SSF53098">
    <property type="entry name" value="Ribonuclease H-like"/>
    <property type="match status" value="1"/>
</dbReference>
<evidence type="ECO:0000256" key="4">
    <source>
        <dbReference type="ARBA" id="ARBA00022833"/>
    </source>
</evidence>
<dbReference type="PANTHER" id="PTHR46481">
    <property type="entry name" value="ZINC FINGER BED DOMAIN-CONTAINING PROTEIN 4"/>
    <property type="match status" value="1"/>
</dbReference>
<comment type="subcellular location">
    <subcellularLocation>
        <location evidence="1">Nucleus</location>
    </subcellularLocation>
</comment>
<evidence type="ECO:0000313" key="8">
    <source>
        <dbReference type="EMBL" id="CAD2177231.1"/>
    </source>
</evidence>
<evidence type="ECO:0000256" key="2">
    <source>
        <dbReference type="ARBA" id="ARBA00022723"/>
    </source>
</evidence>
<proteinExistence type="predicted"/>
<dbReference type="PANTHER" id="PTHR46481:SF10">
    <property type="entry name" value="ZINC FINGER BED DOMAIN-CONTAINING PROTEIN 39"/>
    <property type="match status" value="1"/>
</dbReference>
<comment type="caution">
    <text evidence="8">The sequence shown here is derived from an EMBL/GenBank/DDBJ whole genome shotgun (WGS) entry which is preliminary data.</text>
</comment>
<evidence type="ECO:0000259" key="6">
    <source>
        <dbReference type="Pfam" id="PF05699"/>
    </source>
</evidence>
<evidence type="ECO:0000313" key="7">
    <source>
        <dbReference type="EMBL" id="CAD2124957.1"/>
    </source>
</evidence>
<protein>
    <recommendedName>
        <fullName evidence="6">HAT C-terminal dimerisation domain-containing protein</fullName>
    </recommendedName>
</protein>
<sequence>MNKFLNEKFLIIATLLDPRYKLRGFPTETDRKIAKTLLESEMEEKNSDIQPIKKRKISTSALDPIGQFLGDFEINSSNETTISQFELEINQYLMDSHIARDSDPLVYWRNKTLWPNLQQMAKIYLAAPPSSVESERVFSTLGGIYKPKRTSLKEENAKKQLFLHHHL</sequence>
<accession>A0A6V7VSS4</accession>
<dbReference type="GO" id="GO:0046983">
    <property type="term" value="F:protein dimerization activity"/>
    <property type="evidence" value="ECO:0007669"/>
    <property type="project" value="InterPro"/>
</dbReference>
<evidence type="ECO:0000313" key="9">
    <source>
        <dbReference type="Proteomes" id="UP000580250"/>
    </source>
</evidence>
<keyword evidence="5" id="KW-0539">Nucleus</keyword>
<dbReference type="GO" id="GO:0008270">
    <property type="term" value="F:zinc ion binding"/>
    <property type="evidence" value="ECO:0007669"/>
    <property type="project" value="UniProtKB-KW"/>
</dbReference>
<keyword evidence="3" id="KW-0863">Zinc-finger</keyword>
<dbReference type="Pfam" id="PF05699">
    <property type="entry name" value="Dimer_Tnp_hAT"/>
    <property type="match status" value="1"/>
</dbReference>
<dbReference type="OrthoDB" id="5816295at2759"/>
<dbReference type="EMBL" id="CAJEWN010000293">
    <property type="protein sequence ID" value="CAD2177231.1"/>
    <property type="molecule type" value="Genomic_DNA"/>
</dbReference>
<evidence type="ECO:0000256" key="5">
    <source>
        <dbReference type="ARBA" id="ARBA00023242"/>
    </source>
</evidence>
<reference evidence="8 9" key="1">
    <citation type="submission" date="2020-08" db="EMBL/GenBank/DDBJ databases">
        <authorList>
            <person name="Koutsovoulos G."/>
            <person name="Danchin GJ E."/>
        </authorList>
    </citation>
    <scope>NUCLEOTIDE SEQUENCE [LARGE SCALE GENOMIC DNA]</scope>
</reference>
<evidence type="ECO:0000256" key="1">
    <source>
        <dbReference type="ARBA" id="ARBA00004123"/>
    </source>
</evidence>
<dbReference type="AlphaFoldDB" id="A0A6V7VSS4"/>
<feature type="domain" description="HAT C-terminal dimerisation" evidence="6">
    <location>
        <begin position="88"/>
        <end position="166"/>
    </location>
</feature>
<dbReference type="GO" id="GO:0005634">
    <property type="term" value="C:nucleus"/>
    <property type="evidence" value="ECO:0007669"/>
    <property type="project" value="UniProtKB-SubCell"/>
</dbReference>
<dbReference type="EMBL" id="CAJEWN010000003">
    <property type="protein sequence ID" value="CAD2124957.1"/>
    <property type="molecule type" value="Genomic_DNA"/>
</dbReference>
<dbReference type="InterPro" id="IPR052035">
    <property type="entry name" value="ZnF_BED_domain_contain"/>
</dbReference>
<gene>
    <name evidence="7" type="ORF">MENT_LOCUS1014</name>
    <name evidence="8" type="ORF">MENT_LOCUS29100</name>
</gene>
<dbReference type="InterPro" id="IPR012337">
    <property type="entry name" value="RNaseH-like_sf"/>
</dbReference>
<keyword evidence="4" id="KW-0862">Zinc</keyword>
<organism evidence="8 9">
    <name type="scientific">Meloidogyne enterolobii</name>
    <name type="common">Root-knot nematode worm</name>
    <name type="synonym">Meloidogyne mayaguensis</name>
    <dbReference type="NCBI Taxonomy" id="390850"/>
    <lineage>
        <taxon>Eukaryota</taxon>
        <taxon>Metazoa</taxon>
        <taxon>Ecdysozoa</taxon>
        <taxon>Nematoda</taxon>
        <taxon>Chromadorea</taxon>
        <taxon>Rhabditida</taxon>
        <taxon>Tylenchina</taxon>
        <taxon>Tylenchomorpha</taxon>
        <taxon>Tylenchoidea</taxon>
        <taxon>Meloidogynidae</taxon>
        <taxon>Meloidogyninae</taxon>
        <taxon>Meloidogyne</taxon>
    </lineage>
</organism>
<dbReference type="Proteomes" id="UP000580250">
    <property type="component" value="Unassembled WGS sequence"/>
</dbReference>
<name>A0A6V7VSS4_MELEN</name>
<dbReference type="InterPro" id="IPR008906">
    <property type="entry name" value="HATC_C_dom"/>
</dbReference>
<evidence type="ECO:0000256" key="3">
    <source>
        <dbReference type="ARBA" id="ARBA00022771"/>
    </source>
</evidence>